<keyword evidence="2" id="KW-1185">Reference proteome</keyword>
<protein>
    <submittedName>
        <fullName evidence="1">Uncharacterized protein</fullName>
    </submittedName>
</protein>
<sequence>MTGLSTLPTTAEQARHALLLLGAPAAPRLVADVHAALFDGDLSVPGLAALLRDRSSGLCPALDQDLFPVRGLVALADWPLERRIVTPAGRRADALAMVIRVAGFVAMRPGAGLAAHRLLRALAEDVPHGVEASDLAEAARAALTSPELVSAVAAEEPARAAALARAATLPRSQQLFGLPHVPHQRGPA</sequence>
<name>A0A4R6JST4_9ACTN</name>
<proteinExistence type="predicted"/>
<organism evidence="1 2">
    <name type="scientific">Paractinoplanes brasiliensis</name>
    <dbReference type="NCBI Taxonomy" id="52695"/>
    <lineage>
        <taxon>Bacteria</taxon>
        <taxon>Bacillati</taxon>
        <taxon>Actinomycetota</taxon>
        <taxon>Actinomycetes</taxon>
        <taxon>Micromonosporales</taxon>
        <taxon>Micromonosporaceae</taxon>
        <taxon>Paractinoplanes</taxon>
    </lineage>
</organism>
<gene>
    <name evidence="1" type="ORF">C8E87_2137</name>
</gene>
<dbReference type="AlphaFoldDB" id="A0A4R6JST4"/>
<evidence type="ECO:0000313" key="2">
    <source>
        <dbReference type="Proteomes" id="UP000294901"/>
    </source>
</evidence>
<dbReference type="OrthoDB" id="8443433at2"/>
<dbReference type="EMBL" id="SNWR01000001">
    <property type="protein sequence ID" value="TDO38481.1"/>
    <property type="molecule type" value="Genomic_DNA"/>
</dbReference>
<evidence type="ECO:0000313" key="1">
    <source>
        <dbReference type="EMBL" id="TDO38481.1"/>
    </source>
</evidence>
<dbReference type="RefSeq" id="WP_133872949.1">
    <property type="nucleotide sequence ID" value="NZ_BOMD01000019.1"/>
</dbReference>
<reference evidence="1 2" key="1">
    <citation type="submission" date="2019-03" db="EMBL/GenBank/DDBJ databases">
        <title>Sequencing the genomes of 1000 actinobacteria strains.</title>
        <authorList>
            <person name="Klenk H.-P."/>
        </authorList>
    </citation>
    <scope>NUCLEOTIDE SEQUENCE [LARGE SCALE GENOMIC DNA]</scope>
    <source>
        <strain evidence="1 2">DSM 43805</strain>
    </source>
</reference>
<comment type="caution">
    <text evidence="1">The sequence shown here is derived from an EMBL/GenBank/DDBJ whole genome shotgun (WGS) entry which is preliminary data.</text>
</comment>
<dbReference type="Proteomes" id="UP000294901">
    <property type="component" value="Unassembled WGS sequence"/>
</dbReference>
<accession>A0A4R6JST4</accession>